<dbReference type="EMBL" id="WMBB01000012">
    <property type="protein sequence ID" value="MTE15950.1"/>
    <property type="molecule type" value="Genomic_DNA"/>
</dbReference>
<protein>
    <recommendedName>
        <fullName evidence="1">NADPH-dependent FMN reductase-like domain-containing protein</fullName>
    </recommendedName>
</protein>
<dbReference type="AlphaFoldDB" id="A0A6I3L4S9"/>
<evidence type="ECO:0000259" key="1">
    <source>
        <dbReference type="Pfam" id="PF03358"/>
    </source>
</evidence>
<organism evidence="2 3">
    <name type="scientific">Nocardia aurantiaca</name>
    <dbReference type="NCBI Taxonomy" id="2675850"/>
    <lineage>
        <taxon>Bacteria</taxon>
        <taxon>Bacillati</taxon>
        <taxon>Actinomycetota</taxon>
        <taxon>Actinomycetes</taxon>
        <taxon>Mycobacteriales</taxon>
        <taxon>Nocardiaceae</taxon>
        <taxon>Nocardia</taxon>
    </lineage>
</organism>
<comment type="caution">
    <text evidence="2">The sequence shown here is derived from an EMBL/GenBank/DDBJ whole genome shotgun (WGS) entry which is preliminary data.</text>
</comment>
<evidence type="ECO:0000313" key="3">
    <source>
        <dbReference type="Proteomes" id="UP000432464"/>
    </source>
</evidence>
<dbReference type="Gene3D" id="3.40.50.360">
    <property type="match status" value="1"/>
</dbReference>
<dbReference type="GO" id="GO:0005829">
    <property type="term" value="C:cytosol"/>
    <property type="evidence" value="ECO:0007669"/>
    <property type="project" value="TreeGrafter"/>
</dbReference>
<dbReference type="SUPFAM" id="SSF52218">
    <property type="entry name" value="Flavoproteins"/>
    <property type="match status" value="1"/>
</dbReference>
<dbReference type="Proteomes" id="UP000432464">
    <property type="component" value="Unassembled WGS sequence"/>
</dbReference>
<feature type="domain" description="NADPH-dependent FMN reductase-like" evidence="1">
    <location>
        <begin position="69"/>
        <end position="200"/>
    </location>
</feature>
<accession>A0A6I3L4S9</accession>
<dbReference type="GO" id="GO:0010181">
    <property type="term" value="F:FMN binding"/>
    <property type="evidence" value="ECO:0007669"/>
    <property type="project" value="TreeGrafter"/>
</dbReference>
<dbReference type="PANTHER" id="PTHR30543">
    <property type="entry name" value="CHROMATE REDUCTASE"/>
    <property type="match status" value="1"/>
</dbReference>
<evidence type="ECO:0000313" key="2">
    <source>
        <dbReference type="EMBL" id="MTE15950.1"/>
    </source>
</evidence>
<gene>
    <name evidence="2" type="ORF">GLP40_24660</name>
</gene>
<dbReference type="GO" id="GO:0016491">
    <property type="term" value="F:oxidoreductase activity"/>
    <property type="evidence" value="ECO:0007669"/>
    <property type="project" value="InterPro"/>
</dbReference>
<sequence>MQLSHNRIRGAASAVRDNSGWAKPYPLWEIATPLVTTTPIHWDGAYETTRPRPRNTPDPSPVAAVVTITRILLISGSTREGSTNTAALRSIAADAGSDFEAVRFDGLLGLPAFVPGEEPEPPAVEALHRQLAAADAVLFCTPEYAGMIPGSLKNLLEWTVGNADLSEKPVAYVNVAYEGRGEAAVATLRTVLGYVGAELVEAACGRITVLQSSIGPDGLVADQHVRGCLNAAARALAAHAAELAEPATSVSLDT</sequence>
<dbReference type="PANTHER" id="PTHR30543:SF21">
    <property type="entry name" value="NAD(P)H-DEPENDENT FMN REDUCTASE LOT6"/>
    <property type="match status" value="1"/>
</dbReference>
<keyword evidence="3" id="KW-1185">Reference proteome</keyword>
<reference evidence="2 3" key="1">
    <citation type="submission" date="2019-11" db="EMBL/GenBank/DDBJ databases">
        <title>Nocardia sp. nov. CT2-14 isolated from soil.</title>
        <authorList>
            <person name="Kanchanasin P."/>
            <person name="Tanasupawat S."/>
            <person name="Yuki M."/>
            <person name="Kudo T."/>
        </authorList>
    </citation>
    <scope>NUCLEOTIDE SEQUENCE [LARGE SCALE GENOMIC DNA]</scope>
    <source>
        <strain evidence="2 3">CT2-14</strain>
    </source>
</reference>
<name>A0A6I3L4S9_9NOCA</name>
<dbReference type="InterPro" id="IPR050712">
    <property type="entry name" value="NAD(P)H-dep_reductase"/>
</dbReference>
<proteinExistence type="predicted"/>
<dbReference type="InterPro" id="IPR005025">
    <property type="entry name" value="FMN_Rdtase-like_dom"/>
</dbReference>
<dbReference type="Pfam" id="PF03358">
    <property type="entry name" value="FMN_red"/>
    <property type="match status" value="1"/>
</dbReference>
<dbReference type="InterPro" id="IPR029039">
    <property type="entry name" value="Flavoprotein-like_sf"/>
</dbReference>